<accession>A0AAE3MI17</accession>
<dbReference type="RefSeq" id="WP_301202570.1">
    <property type="nucleotide sequence ID" value="NZ_JAPDPI010000081.1"/>
</dbReference>
<gene>
    <name evidence="1" type="ORF">OM074_20580</name>
</gene>
<sequence length="75" mass="8447">MFNYDPITTLSVILIQSEEEVNLKKEIAGHIIKQVVKEGRALRIQLLSECTDIDVDFANIDPKELSDFGVDARCP</sequence>
<organism evidence="1 2">
    <name type="scientific">Plebeiibacterium marinum</name>
    <dbReference type="NCBI Taxonomy" id="2992111"/>
    <lineage>
        <taxon>Bacteria</taxon>
        <taxon>Pseudomonadati</taxon>
        <taxon>Bacteroidota</taxon>
        <taxon>Bacteroidia</taxon>
        <taxon>Marinilabiliales</taxon>
        <taxon>Marinilabiliaceae</taxon>
        <taxon>Plebeiibacterium</taxon>
    </lineage>
</organism>
<evidence type="ECO:0000313" key="2">
    <source>
        <dbReference type="Proteomes" id="UP001207408"/>
    </source>
</evidence>
<proteinExistence type="predicted"/>
<reference evidence="1" key="1">
    <citation type="submission" date="2022-10" db="EMBL/GenBank/DDBJ databases">
        <authorList>
            <person name="Yu W.X."/>
        </authorList>
    </citation>
    <scope>NUCLEOTIDE SEQUENCE</scope>
    <source>
        <strain evidence="1">D04</strain>
    </source>
</reference>
<dbReference type="Proteomes" id="UP001207408">
    <property type="component" value="Unassembled WGS sequence"/>
</dbReference>
<protein>
    <submittedName>
        <fullName evidence="1">Uncharacterized protein</fullName>
    </submittedName>
</protein>
<dbReference type="AlphaFoldDB" id="A0AAE3MI17"/>
<keyword evidence="2" id="KW-1185">Reference proteome</keyword>
<dbReference type="EMBL" id="JAPDPI010000081">
    <property type="protein sequence ID" value="MCW3808032.1"/>
    <property type="molecule type" value="Genomic_DNA"/>
</dbReference>
<evidence type="ECO:0000313" key="1">
    <source>
        <dbReference type="EMBL" id="MCW3808032.1"/>
    </source>
</evidence>
<comment type="caution">
    <text evidence="1">The sequence shown here is derived from an EMBL/GenBank/DDBJ whole genome shotgun (WGS) entry which is preliminary data.</text>
</comment>
<name>A0AAE3MI17_9BACT</name>